<protein>
    <submittedName>
        <fullName evidence="2">Uncharacterized protein</fullName>
    </submittedName>
</protein>
<reference evidence="2" key="1">
    <citation type="submission" date="2015-12" db="EMBL/GenBank/DDBJ databases">
        <title>De novo transcriptome assembly of four potential Pierce s Disease insect vectors from Arizona vineyards.</title>
        <authorList>
            <person name="Tassone E.E."/>
        </authorList>
    </citation>
    <scope>NUCLEOTIDE SEQUENCE</scope>
</reference>
<dbReference type="AlphaFoldDB" id="A0A1B6ECH5"/>
<feature type="compositionally biased region" description="Basic residues" evidence="1">
    <location>
        <begin position="106"/>
        <end position="123"/>
    </location>
</feature>
<sequence>YRRPGYSDPIITNTECGSQLPCCRGGQKQNTMALPAMPWCPPMTPSYPASGIPPSYYVQSVTIGKSKGDSKSDERDCKAKKKVRQTVKIEDDPSCEDSEYVEPRKKCRSSCKSHHRRRNHRHRTENEFDPVEEISARLGGNDPFRGSNRFSLDPSVQPSYQGGYDPVIQGRIAGSYDPQEGVEGG</sequence>
<evidence type="ECO:0000313" key="2">
    <source>
        <dbReference type="EMBL" id="JAS35590.1"/>
    </source>
</evidence>
<organism evidence="2">
    <name type="scientific">Clastoptera arizonana</name>
    <name type="common">Arizona spittle bug</name>
    <dbReference type="NCBI Taxonomy" id="38151"/>
    <lineage>
        <taxon>Eukaryota</taxon>
        <taxon>Metazoa</taxon>
        <taxon>Ecdysozoa</taxon>
        <taxon>Arthropoda</taxon>
        <taxon>Hexapoda</taxon>
        <taxon>Insecta</taxon>
        <taxon>Pterygota</taxon>
        <taxon>Neoptera</taxon>
        <taxon>Paraneoptera</taxon>
        <taxon>Hemiptera</taxon>
        <taxon>Auchenorrhyncha</taxon>
        <taxon>Cercopoidea</taxon>
        <taxon>Clastopteridae</taxon>
        <taxon>Clastoptera</taxon>
    </lineage>
</organism>
<feature type="non-terminal residue" evidence="2">
    <location>
        <position position="1"/>
    </location>
</feature>
<feature type="region of interest" description="Disordered" evidence="1">
    <location>
        <begin position="106"/>
        <end position="185"/>
    </location>
</feature>
<evidence type="ECO:0000256" key="1">
    <source>
        <dbReference type="SAM" id="MobiDB-lite"/>
    </source>
</evidence>
<name>A0A1B6ECH5_9HEMI</name>
<accession>A0A1B6ECH5</accession>
<gene>
    <name evidence="2" type="ORF">g.4067</name>
</gene>
<dbReference type="EMBL" id="GEDC01001708">
    <property type="protein sequence ID" value="JAS35590.1"/>
    <property type="molecule type" value="Transcribed_RNA"/>
</dbReference>
<proteinExistence type="predicted"/>
<feature type="compositionally biased region" description="Polar residues" evidence="1">
    <location>
        <begin position="148"/>
        <end position="160"/>
    </location>
</feature>
<feature type="non-terminal residue" evidence="2">
    <location>
        <position position="185"/>
    </location>
</feature>